<dbReference type="Proteomes" id="UP000198348">
    <property type="component" value="Unassembled WGS sequence"/>
</dbReference>
<dbReference type="AlphaFoldDB" id="A0A238WF52"/>
<keyword evidence="2" id="KW-0472">Membrane</keyword>
<organism evidence="3 4">
    <name type="scientific">Haloechinothrix alba</name>
    <dbReference type="NCBI Taxonomy" id="664784"/>
    <lineage>
        <taxon>Bacteria</taxon>
        <taxon>Bacillati</taxon>
        <taxon>Actinomycetota</taxon>
        <taxon>Actinomycetes</taxon>
        <taxon>Pseudonocardiales</taxon>
        <taxon>Pseudonocardiaceae</taxon>
        <taxon>Haloechinothrix</taxon>
    </lineage>
</organism>
<feature type="transmembrane region" description="Helical" evidence="2">
    <location>
        <begin position="69"/>
        <end position="88"/>
    </location>
</feature>
<dbReference type="InterPro" id="IPR057952">
    <property type="entry name" value="Rv2743c-like"/>
</dbReference>
<reference evidence="3 4" key="1">
    <citation type="submission" date="2017-06" db="EMBL/GenBank/DDBJ databases">
        <authorList>
            <person name="Kim H.J."/>
            <person name="Triplett B.A."/>
        </authorList>
    </citation>
    <scope>NUCLEOTIDE SEQUENCE [LARGE SCALE GENOMIC DNA]</scope>
    <source>
        <strain evidence="3 4">DSM 45207</strain>
    </source>
</reference>
<dbReference type="Pfam" id="PF25587">
    <property type="entry name" value="Rv2743c"/>
    <property type="match status" value="1"/>
</dbReference>
<evidence type="ECO:0000256" key="1">
    <source>
        <dbReference type="SAM" id="MobiDB-lite"/>
    </source>
</evidence>
<evidence type="ECO:0000313" key="3">
    <source>
        <dbReference type="EMBL" id="SNR45216.1"/>
    </source>
</evidence>
<keyword evidence="2" id="KW-0812">Transmembrane</keyword>
<gene>
    <name evidence="3" type="ORF">SAMN06265360_106113</name>
</gene>
<dbReference type="NCBIfam" id="NF047839">
    <property type="entry name" value="PspM_Rv2743c"/>
    <property type="match status" value="1"/>
</dbReference>
<evidence type="ECO:0000256" key="2">
    <source>
        <dbReference type="SAM" id="Phobius"/>
    </source>
</evidence>
<feature type="region of interest" description="Disordered" evidence="1">
    <location>
        <begin position="1"/>
        <end position="36"/>
    </location>
</feature>
<accession>A0A238WF52</accession>
<dbReference type="EMBL" id="FZNW01000006">
    <property type="protein sequence ID" value="SNR45216.1"/>
    <property type="molecule type" value="Genomic_DNA"/>
</dbReference>
<sequence>MSGEDRVTGEPPGGALPTGSPHPAGPGGSRQAPGRPARPVIADIRESLARWNDPAARHVRRERRASRGIGVWTVVALLCALASVVAVLNAAQVTVAAFLAMAGTIVSGALAVRSGARLRRLRTSPARPAGRHAALPPADSAAYEPVCRLARAESSLAELLDQLPSGASGAGEALPLGTAEGVRATAADAAQTLRELASRIVTVERARSAAPASERAALDAAVRTLAEQLEDGLEGYGSLVAAAGRVVAATGSGQDATRQSLVEATDHLAGLAIALRELG</sequence>
<name>A0A238WF52_9PSEU</name>
<proteinExistence type="predicted"/>
<feature type="transmembrane region" description="Helical" evidence="2">
    <location>
        <begin position="94"/>
        <end position="112"/>
    </location>
</feature>
<keyword evidence="2" id="KW-1133">Transmembrane helix</keyword>
<protein>
    <submittedName>
        <fullName evidence="3">Uncharacterized protein</fullName>
    </submittedName>
</protein>
<evidence type="ECO:0000313" key="4">
    <source>
        <dbReference type="Proteomes" id="UP000198348"/>
    </source>
</evidence>
<keyword evidence="4" id="KW-1185">Reference proteome</keyword>